<reference evidence="1" key="2">
    <citation type="journal article" date="2022" name="New Phytol.">
        <title>Evolutionary transition to the ectomycorrhizal habit in the genomes of a hyperdiverse lineage of mushroom-forming fungi.</title>
        <authorList>
            <person name="Looney B."/>
            <person name="Miyauchi S."/>
            <person name="Morin E."/>
            <person name="Drula E."/>
            <person name="Courty P.E."/>
            <person name="Kohler A."/>
            <person name="Kuo A."/>
            <person name="LaButti K."/>
            <person name="Pangilinan J."/>
            <person name="Lipzen A."/>
            <person name="Riley R."/>
            <person name="Andreopoulos W."/>
            <person name="He G."/>
            <person name="Johnson J."/>
            <person name="Nolan M."/>
            <person name="Tritt A."/>
            <person name="Barry K.W."/>
            <person name="Grigoriev I.V."/>
            <person name="Nagy L.G."/>
            <person name="Hibbett D."/>
            <person name="Henrissat B."/>
            <person name="Matheny P.B."/>
            <person name="Labbe J."/>
            <person name="Martin F.M."/>
        </authorList>
    </citation>
    <scope>NUCLEOTIDE SEQUENCE</scope>
    <source>
        <strain evidence="1">HHB10654</strain>
    </source>
</reference>
<organism evidence="1 2">
    <name type="scientific">Artomyces pyxidatus</name>
    <dbReference type="NCBI Taxonomy" id="48021"/>
    <lineage>
        <taxon>Eukaryota</taxon>
        <taxon>Fungi</taxon>
        <taxon>Dikarya</taxon>
        <taxon>Basidiomycota</taxon>
        <taxon>Agaricomycotina</taxon>
        <taxon>Agaricomycetes</taxon>
        <taxon>Russulales</taxon>
        <taxon>Auriscalpiaceae</taxon>
        <taxon>Artomyces</taxon>
    </lineage>
</organism>
<accession>A0ACB8T4S6</accession>
<dbReference type="EMBL" id="MU277204">
    <property type="protein sequence ID" value="KAI0063128.1"/>
    <property type="molecule type" value="Genomic_DNA"/>
</dbReference>
<reference evidence="1" key="1">
    <citation type="submission" date="2021-03" db="EMBL/GenBank/DDBJ databases">
        <authorList>
            <consortium name="DOE Joint Genome Institute"/>
            <person name="Ahrendt S."/>
            <person name="Looney B.P."/>
            <person name="Miyauchi S."/>
            <person name="Morin E."/>
            <person name="Drula E."/>
            <person name="Courty P.E."/>
            <person name="Chicoki N."/>
            <person name="Fauchery L."/>
            <person name="Kohler A."/>
            <person name="Kuo A."/>
            <person name="Labutti K."/>
            <person name="Pangilinan J."/>
            <person name="Lipzen A."/>
            <person name="Riley R."/>
            <person name="Andreopoulos W."/>
            <person name="He G."/>
            <person name="Johnson J."/>
            <person name="Barry K.W."/>
            <person name="Grigoriev I.V."/>
            <person name="Nagy L."/>
            <person name="Hibbett D."/>
            <person name="Henrissat B."/>
            <person name="Matheny P.B."/>
            <person name="Labbe J."/>
            <person name="Martin F."/>
        </authorList>
    </citation>
    <scope>NUCLEOTIDE SEQUENCE</scope>
    <source>
        <strain evidence="1">HHB10654</strain>
    </source>
</reference>
<protein>
    <submittedName>
        <fullName evidence="1">Uncharacterized protein</fullName>
    </submittedName>
</protein>
<gene>
    <name evidence="1" type="ORF">BV25DRAFT_1915454</name>
</gene>
<comment type="caution">
    <text evidence="1">The sequence shown here is derived from an EMBL/GenBank/DDBJ whole genome shotgun (WGS) entry which is preliminary data.</text>
</comment>
<evidence type="ECO:0000313" key="1">
    <source>
        <dbReference type="EMBL" id="KAI0063128.1"/>
    </source>
</evidence>
<sequence length="435" mass="48208">MRPLPLPLDHPTIFAVQRAHTYDAPRFSLKPAGASRPSSRKRIAQPLRLSWHPSHRVPDYSCTQAEAFENFSRRRITDQPFTFVLTWIPSPRPHPSDPQSLVFCYPGVKEVIIAKGVRPMPTNQTSGAFTIKDVPGAGKGLFAMADLPRGTRVLCERPLFVIPSVIPVITGEPLGPHGFPIRFANGILNAMDDEVSTQFVALYNCKGDARDVKGISWTRTTSTSARCTGSTHITPRSSTQCRGSIIGAHMIYLAESTVAGPWPTSSCSPNAYYTWEGSTFGDSLFTARPVSQSEELTIASPACQACRIPLEERKRSDARRGVLATVEAEGQKHAATFAAWVKNASLPDDYIVQRYLQYAQMMEEEALEAEALQWVVISYALAQASCVMKDAKNARMWTERLAQYTMDKTRTDGGRRELAKAPEVLEWWGMRVGCN</sequence>
<dbReference type="Proteomes" id="UP000814140">
    <property type="component" value="Unassembled WGS sequence"/>
</dbReference>
<name>A0ACB8T4S6_9AGAM</name>
<keyword evidence="2" id="KW-1185">Reference proteome</keyword>
<proteinExistence type="predicted"/>
<evidence type="ECO:0000313" key="2">
    <source>
        <dbReference type="Proteomes" id="UP000814140"/>
    </source>
</evidence>